<organism evidence="3 4">
    <name type="scientific">Aphanomyces euteiches</name>
    <dbReference type="NCBI Taxonomy" id="100861"/>
    <lineage>
        <taxon>Eukaryota</taxon>
        <taxon>Sar</taxon>
        <taxon>Stramenopiles</taxon>
        <taxon>Oomycota</taxon>
        <taxon>Saprolegniomycetes</taxon>
        <taxon>Saprolegniales</taxon>
        <taxon>Verrucalvaceae</taxon>
        <taxon>Aphanomyces</taxon>
    </lineage>
</organism>
<evidence type="ECO:0000259" key="2">
    <source>
        <dbReference type="Pfam" id="PF10505"/>
    </source>
</evidence>
<dbReference type="GO" id="GO:0042795">
    <property type="term" value="P:snRNA transcription by RNA polymerase II"/>
    <property type="evidence" value="ECO:0007669"/>
    <property type="project" value="TreeGrafter"/>
</dbReference>
<dbReference type="PANTHER" id="PTHR14633:SF3">
    <property type="entry name" value="LITTLE ELONGATION COMPLEX SUBUNIT 2"/>
    <property type="match status" value="1"/>
</dbReference>
<dbReference type="GO" id="GO:0042796">
    <property type="term" value="P:snRNA transcription by RNA polymerase III"/>
    <property type="evidence" value="ECO:0007669"/>
    <property type="project" value="TreeGrafter"/>
</dbReference>
<name>A0A6G0X5I5_9STRA</name>
<dbReference type="Proteomes" id="UP000481153">
    <property type="component" value="Unassembled WGS sequence"/>
</dbReference>
<dbReference type="AlphaFoldDB" id="A0A6G0X5I5"/>
<dbReference type="PANTHER" id="PTHR14633">
    <property type="entry name" value="LITTLE ELONGATION COMPLEX SUBUNIT 2"/>
    <property type="match status" value="1"/>
</dbReference>
<evidence type="ECO:0000313" key="4">
    <source>
        <dbReference type="Proteomes" id="UP000481153"/>
    </source>
</evidence>
<feature type="domain" description="Little elongation complex subunit 2 C-terminal" evidence="2">
    <location>
        <begin position="341"/>
        <end position="471"/>
    </location>
</feature>
<proteinExistence type="predicted"/>
<dbReference type="Pfam" id="PF10505">
    <property type="entry name" value="NARG2_C"/>
    <property type="match status" value="1"/>
</dbReference>
<comment type="caution">
    <text evidence="3">The sequence shown here is derived from an EMBL/GenBank/DDBJ whole genome shotgun (WGS) entry which is preliminary data.</text>
</comment>
<gene>
    <name evidence="3" type="ORF">Ae201684_008389</name>
</gene>
<feature type="region of interest" description="Disordered" evidence="1">
    <location>
        <begin position="598"/>
        <end position="633"/>
    </location>
</feature>
<protein>
    <recommendedName>
        <fullName evidence="2">Little elongation complex subunit 2 C-terminal domain-containing protein</fullName>
    </recommendedName>
</protein>
<dbReference type="VEuPathDB" id="FungiDB:AeMF1_008550"/>
<dbReference type="GO" id="GO:0008023">
    <property type="term" value="C:transcription elongation factor complex"/>
    <property type="evidence" value="ECO:0007669"/>
    <property type="project" value="InterPro"/>
</dbReference>
<dbReference type="InterPro" id="IPR019535">
    <property type="entry name" value="ICE2_C"/>
</dbReference>
<evidence type="ECO:0000256" key="1">
    <source>
        <dbReference type="SAM" id="MobiDB-lite"/>
    </source>
</evidence>
<dbReference type="EMBL" id="VJMJ01000101">
    <property type="protein sequence ID" value="KAF0735179.1"/>
    <property type="molecule type" value="Genomic_DNA"/>
</dbReference>
<accession>A0A6G0X5I5</accession>
<reference evidence="3 4" key="1">
    <citation type="submission" date="2019-07" db="EMBL/GenBank/DDBJ databases">
        <title>Genomics analysis of Aphanomyces spp. identifies a new class of oomycete effector associated with host adaptation.</title>
        <authorList>
            <person name="Gaulin E."/>
        </authorList>
    </citation>
    <scope>NUCLEOTIDE SEQUENCE [LARGE SCALE GENOMIC DNA]</scope>
    <source>
        <strain evidence="3 4">ATCC 201684</strain>
    </source>
</reference>
<keyword evidence="4" id="KW-1185">Reference proteome</keyword>
<evidence type="ECO:0000313" key="3">
    <source>
        <dbReference type="EMBL" id="KAF0735179.1"/>
    </source>
</evidence>
<sequence>MNIPLPLHATEGNGAQVWLSEADFDMYSINRGKKATTLVATPLLESKKRKADEMTSTIPAAVVAAASCWEDVLHAKKTTLMPEDHKVYLELKQRKLAAQKSGLPEILALSESERETYTRIDALVVAERRNFRKQFERLAKKELVVLTTLPAAIEKKVDEELRLRCEHVKNLYPQLYTPISQLDLSAKVLEIATPKHKLQGLVKKTPLTIREMPSVELPESTCRWPIGSVVSGDGTMRSLMTKHKCSIAMAASTLGALFDNHDGRFRKLWTIPVTVTAVESRREVYLDKPLVNAKWSSREKLTMYCRHLLKQYLKVPDVKTQSYHVWDFSGIPVLLRASSYTNAETKQPVTIHAKVDYEWSSLPEQITESERSAMWLHSWIRGNADIVYGLFHANGHRMLDLKQETIASTVSTDENPLSKFQLVQQILQHVMDLPPGQYLLVHADGAVKIYGSETTMSSSEKSLDLHERLDRAGAWDRSNMAGVLPQWSPSLVQIPYTFLQPSYCASYFHGNGRCDRIAQHKRCGHVHIRQCKARFIYQATAGPTLKKEQPRRRPSFTYCKPFTWAKRCFKANCTLEHLTMEAMLHRYAHEIIYPRPSKGKTKANTSAAPPLPPPPSEVAGTTDGAPAAASETI</sequence>
<dbReference type="GO" id="GO:0045945">
    <property type="term" value="P:positive regulation of transcription by RNA polymerase III"/>
    <property type="evidence" value="ECO:0007669"/>
    <property type="project" value="TreeGrafter"/>
</dbReference>